<dbReference type="SUPFAM" id="SSF52172">
    <property type="entry name" value="CheY-like"/>
    <property type="match status" value="1"/>
</dbReference>
<gene>
    <name evidence="8" type="ORF">JGI24_00443</name>
</gene>
<evidence type="ECO:0000256" key="5">
    <source>
        <dbReference type="ARBA" id="ARBA00023163"/>
    </source>
</evidence>
<dbReference type="OrthoDB" id="9800897at2"/>
<organism evidence="8 9">
    <name type="scientific">Kryptobacter tengchongensis</name>
    <dbReference type="NCBI Taxonomy" id="1643429"/>
    <lineage>
        <taxon>Bacteria</taxon>
        <taxon>Pseudomonadati</taxon>
        <taxon>Candidatus Kryptoniota</taxon>
        <taxon>Candidatus Kryptobacter</taxon>
    </lineage>
</organism>
<evidence type="ECO:0000256" key="6">
    <source>
        <dbReference type="PROSITE-ProRule" id="PRU00169"/>
    </source>
</evidence>
<evidence type="ECO:0000256" key="2">
    <source>
        <dbReference type="ARBA" id="ARBA00023012"/>
    </source>
</evidence>
<feature type="modified residue" description="4-aspartylphosphate" evidence="6">
    <location>
        <position position="53"/>
    </location>
</feature>
<reference evidence="8 9" key="1">
    <citation type="submission" date="2015-11" db="EMBL/GenBank/DDBJ databases">
        <authorList>
            <person name="Varghese N."/>
        </authorList>
    </citation>
    <scope>NUCLEOTIDE SEQUENCE [LARGE SCALE GENOMIC DNA]</scope>
    <source>
        <strain evidence="8 9">JGI-24</strain>
    </source>
</reference>
<dbReference type="InterPro" id="IPR001789">
    <property type="entry name" value="Sig_transdc_resp-reg_receiver"/>
</dbReference>
<dbReference type="EMBL" id="CZVU01000012">
    <property type="protein sequence ID" value="CUS98420.1"/>
    <property type="molecule type" value="Genomic_DNA"/>
</dbReference>
<proteinExistence type="predicted"/>
<evidence type="ECO:0000256" key="1">
    <source>
        <dbReference type="ARBA" id="ARBA00022553"/>
    </source>
</evidence>
<dbReference type="FunFam" id="3.40.50.2300:FF:000001">
    <property type="entry name" value="DNA-binding response regulator PhoB"/>
    <property type="match status" value="1"/>
</dbReference>
<dbReference type="PROSITE" id="PS50110">
    <property type="entry name" value="RESPONSE_REGULATORY"/>
    <property type="match status" value="1"/>
</dbReference>
<keyword evidence="1 6" id="KW-0597">Phosphoprotein</keyword>
<dbReference type="Pfam" id="PF00072">
    <property type="entry name" value="Response_reg"/>
    <property type="match status" value="1"/>
</dbReference>
<dbReference type="RefSeq" id="WP_072149911.1">
    <property type="nucleotide sequence ID" value="NZ_CZVU01000012.1"/>
</dbReference>
<dbReference type="Proteomes" id="UP000243065">
    <property type="component" value="Unassembled WGS sequence"/>
</dbReference>
<keyword evidence="3" id="KW-0805">Transcription regulation</keyword>
<dbReference type="SMART" id="SM00448">
    <property type="entry name" value="REC"/>
    <property type="match status" value="1"/>
</dbReference>
<keyword evidence="2" id="KW-0902">Two-component regulatory system</keyword>
<dbReference type="Gene3D" id="3.40.50.2300">
    <property type="match status" value="1"/>
</dbReference>
<evidence type="ECO:0000313" key="9">
    <source>
        <dbReference type="Proteomes" id="UP000243065"/>
    </source>
</evidence>
<keyword evidence="4" id="KW-0238">DNA-binding</keyword>
<dbReference type="GO" id="GO:0003677">
    <property type="term" value="F:DNA binding"/>
    <property type="evidence" value="ECO:0007669"/>
    <property type="project" value="UniProtKB-KW"/>
</dbReference>
<dbReference type="InterPro" id="IPR050595">
    <property type="entry name" value="Bact_response_regulator"/>
</dbReference>
<dbReference type="InterPro" id="IPR011006">
    <property type="entry name" value="CheY-like_superfamily"/>
</dbReference>
<keyword evidence="9" id="KW-1185">Reference proteome</keyword>
<evidence type="ECO:0000259" key="7">
    <source>
        <dbReference type="PROSITE" id="PS50110"/>
    </source>
</evidence>
<evidence type="ECO:0000313" key="8">
    <source>
        <dbReference type="EMBL" id="CUS98420.1"/>
    </source>
</evidence>
<accession>A0A656D508</accession>
<dbReference type="GO" id="GO:0000160">
    <property type="term" value="P:phosphorelay signal transduction system"/>
    <property type="evidence" value="ECO:0007669"/>
    <property type="project" value="UniProtKB-KW"/>
</dbReference>
<protein>
    <submittedName>
        <fullName evidence="8">Response regulator receiver domain-containing protein</fullName>
    </submittedName>
</protein>
<sequence>MAKKILIVDDDITVQRLLEFVLRRFDVDVLIADNGDDAIDIIKKEKPDLIFLDVMMPGRNGIEVCREIRKEPELKGSYIVMLTAKGEEAEVKDMFDSGADEYVPKPFSPSEIAEIVKKVIYKER</sequence>
<dbReference type="CDD" id="cd17574">
    <property type="entry name" value="REC_OmpR"/>
    <property type="match status" value="1"/>
</dbReference>
<evidence type="ECO:0000256" key="3">
    <source>
        <dbReference type="ARBA" id="ARBA00023015"/>
    </source>
</evidence>
<evidence type="ECO:0000256" key="4">
    <source>
        <dbReference type="ARBA" id="ARBA00023125"/>
    </source>
</evidence>
<name>A0A656D508_KRYT1</name>
<dbReference type="AlphaFoldDB" id="A0A656D508"/>
<keyword evidence="5" id="KW-0804">Transcription</keyword>
<dbReference type="PANTHER" id="PTHR44591">
    <property type="entry name" value="STRESS RESPONSE REGULATOR PROTEIN 1"/>
    <property type="match status" value="1"/>
</dbReference>
<feature type="domain" description="Response regulatory" evidence="7">
    <location>
        <begin position="4"/>
        <end position="120"/>
    </location>
</feature>
<dbReference type="PANTHER" id="PTHR44591:SF3">
    <property type="entry name" value="RESPONSE REGULATORY DOMAIN-CONTAINING PROTEIN"/>
    <property type="match status" value="1"/>
</dbReference>